<dbReference type="Pfam" id="PF02782">
    <property type="entry name" value="FGGY_C"/>
    <property type="match status" value="1"/>
</dbReference>
<dbReference type="InterPro" id="IPR018484">
    <property type="entry name" value="FGGY_N"/>
</dbReference>
<dbReference type="InterPro" id="IPR000577">
    <property type="entry name" value="Carb_kinase_FGGY"/>
</dbReference>
<evidence type="ECO:0000259" key="6">
    <source>
        <dbReference type="Pfam" id="PF02782"/>
    </source>
</evidence>
<dbReference type="Gene3D" id="3.30.420.40">
    <property type="match status" value="2"/>
</dbReference>
<gene>
    <name evidence="7" type="primary">xylB_9</name>
    <name evidence="7" type="ORF">ELLFYP34_03329</name>
</gene>
<protein>
    <submittedName>
        <fullName evidence="7">Xylulose kinase</fullName>
        <ecNumber evidence="7">2.7.1.17</ecNumber>
    </submittedName>
</protein>
<reference evidence="7" key="1">
    <citation type="submission" date="2019-11" db="EMBL/GenBank/DDBJ databases">
        <authorList>
            <person name="Feng L."/>
        </authorList>
    </citation>
    <scope>NUCLEOTIDE SEQUENCE</scope>
    <source>
        <strain evidence="7">ElimosumLFYP34</strain>
    </source>
</reference>
<dbReference type="PANTHER" id="PTHR43095:SF5">
    <property type="entry name" value="XYLULOSE KINASE"/>
    <property type="match status" value="1"/>
</dbReference>
<dbReference type="InterPro" id="IPR043129">
    <property type="entry name" value="ATPase_NBD"/>
</dbReference>
<dbReference type="PANTHER" id="PTHR43095">
    <property type="entry name" value="SUGAR KINASE"/>
    <property type="match status" value="1"/>
</dbReference>
<evidence type="ECO:0000256" key="1">
    <source>
        <dbReference type="ARBA" id="ARBA00009156"/>
    </source>
</evidence>
<dbReference type="Pfam" id="PF00370">
    <property type="entry name" value="FGGY_N"/>
    <property type="match status" value="1"/>
</dbReference>
<name>A0A6N3E124_EUBLI</name>
<dbReference type="EMBL" id="CACRTR010000010">
    <property type="protein sequence ID" value="VYU35406.1"/>
    <property type="molecule type" value="Genomic_DNA"/>
</dbReference>
<evidence type="ECO:0000256" key="4">
    <source>
        <dbReference type="RuleBase" id="RU003733"/>
    </source>
</evidence>
<keyword evidence="2 4" id="KW-0808">Transferase</keyword>
<organism evidence="7">
    <name type="scientific">Eubacterium limosum</name>
    <dbReference type="NCBI Taxonomy" id="1736"/>
    <lineage>
        <taxon>Bacteria</taxon>
        <taxon>Bacillati</taxon>
        <taxon>Bacillota</taxon>
        <taxon>Clostridia</taxon>
        <taxon>Eubacteriales</taxon>
        <taxon>Eubacteriaceae</taxon>
        <taxon>Eubacterium</taxon>
    </lineage>
</organism>
<feature type="domain" description="Carbohydrate kinase FGGY C-terminal" evidence="6">
    <location>
        <begin position="261"/>
        <end position="452"/>
    </location>
</feature>
<dbReference type="GO" id="GO:0004856">
    <property type="term" value="F:D-xylulokinase activity"/>
    <property type="evidence" value="ECO:0007669"/>
    <property type="project" value="UniProtKB-EC"/>
</dbReference>
<evidence type="ECO:0000313" key="7">
    <source>
        <dbReference type="EMBL" id="VYU35406.1"/>
    </source>
</evidence>
<proteinExistence type="inferred from homology"/>
<feature type="domain" description="Carbohydrate kinase FGGY N-terminal" evidence="5">
    <location>
        <begin position="5"/>
        <end position="251"/>
    </location>
</feature>
<dbReference type="PROSITE" id="PS00445">
    <property type="entry name" value="FGGY_KINASES_2"/>
    <property type="match status" value="1"/>
</dbReference>
<dbReference type="CDD" id="cd07805">
    <property type="entry name" value="ASKHA_NBD_FGGY_CvXK-like"/>
    <property type="match status" value="1"/>
</dbReference>
<dbReference type="InterPro" id="IPR018485">
    <property type="entry name" value="FGGY_C"/>
</dbReference>
<dbReference type="AlphaFoldDB" id="A0A6N3E124"/>
<dbReference type="SUPFAM" id="SSF53067">
    <property type="entry name" value="Actin-like ATPase domain"/>
    <property type="match status" value="2"/>
</dbReference>
<sequence length="519" mass="56915">MKNKIMALDLGSSGIKVTIFDDQSNILGSCYKEYNTWYPGLNMTLQSPSEWWEYFCTASKELLETAHIAPEEIACVAPSGQMSALIPIDASGKLLMDPCLIWADMRTTEQVKRIADEMGGQDKVYNLTGIGLTEETFTGYKIAWYKENMPDEFCQTSMYLQPKEFIGFKLTGNIATDFSDASETAMMDIENRTWSEKMLEHIGITKEVLPEIKKATDLLGHVTQEAAAASGLKEGTPVCVGGGDVSIAAAGAGIGAPGSAYLYIGSGSWVGVSSKEPLLDYQNKIACLCSLPGDSYVPHLVGFSGGLSHLWIRDIINGLDCFEEKISYDEIERLVEESGIGAHGLVFLPYLRGGGAPTQNINARGSFIGLEISHNYGDMCRSIMEGVAFILREMLEILDRINADKITDIKLIGGGAKSKIWRQIISDVIQKPVYCTSMKQEANTWGAAMCGGICVGLWKDFDEAQNLVTVESVNEPNPGAKEVYDQLYQTFLKSYDALTPIFDDLAESRVLIDQQSKED</sequence>
<accession>A0A6N3E124</accession>
<dbReference type="EC" id="2.7.1.17" evidence="7"/>
<dbReference type="InterPro" id="IPR018483">
    <property type="entry name" value="Carb_kinase_FGGY_CS"/>
</dbReference>
<dbReference type="InterPro" id="IPR050406">
    <property type="entry name" value="FGGY_Carb_Kinase"/>
</dbReference>
<keyword evidence="3 4" id="KW-0418">Kinase</keyword>
<evidence type="ECO:0000256" key="3">
    <source>
        <dbReference type="ARBA" id="ARBA00022777"/>
    </source>
</evidence>
<evidence type="ECO:0000256" key="2">
    <source>
        <dbReference type="ARBA" id="ARBA00022679"/>
    </source>
</evidence>
<comment type="similarity">
    <text evidence="1 4">Belongs to the FGGY kinase family.</text>
</comment>
<evidence type="ECO:0000259" key="5">
    <source>
        <dbReference type="Pfam" id="PF00370"/>
    </source>
</evidence>
<dbReference type="PIRSF" id="PIRSF000538">
    <property type="entry name" value="GlpK"/>
    <property type="match status" value="1"/>
</dbReference>